<sequence>MLGGTCVNLDYHPLGDTGIQLVFGTEISEETNQKIRMFAEELSDHPIDGVVEWVPAYTTLTIYYVPNKISYRLLQEKLEAINDQQHGREAASASLVYIIPTYYGDEDSDLSFVAESNGMSEEEVVNVHANKDYLIYMMGFVPGFPYLGGMPEEIATPRRVDPRAEILPGSVGIAGSQTGIYPLESPGGWQIIGRTPVKLYDPSSEEPILLESGHYLRFVSISKEEYTEIDSAIKRGEYVVQTEEKKVG</sequence>
<evidence type="ECO:0000259" key="4">
    <source>
        <dbReference type="SMART" id="SM00796"/>
    </source>
</evidence>
<evidence type="ECO:0000256" key="1">
    <source>
        <dbReference type="ARBA" id="ARBA00022741"/>
    </source>
</evidence>
<dbReference type="SUPFAM" id="SSF160467">
    <property type="entry name" value="PH0987 N-terminal domain-like"/>
    <property type="match status" value="1"/>
</dbReference>
<dbReference type="SMART" id="SM00796">
    <property type="entry name" value="AHS1"/>
    <property type="match status" value="1"/>
</dbReference>
<dbReference type="GO" id="GO:0005524">
    <property type="term" value="F:ATP binding"/>
    <property type="evidence" value="ECO:0007669"/>
    <property type="project" value="UniProtKB-KW"/>
</dbReference>
<dbReference type="SUPFAM" id="SSF50891">
    <property type="entry name" value="Cyclophilin-like"/>
    <property type="match status" value="1"/>
</dbReference>
<evidence type="ECO:0000313" key="5">
    <source>
        <dbReference type="EMBL" id="KMM39403.1"/>
    </source>
</evidence>
<dbReference type="InterPro" id="IPR029000">
    <property type="entry name" value="Cyclophilin-like_dom_sf"/>
</dbReference>
<dbReference type="STRING" id="157733.AB986_09440"/>
<dbReference type="Gene3D" id="3.30.1360.40">
    <property type="match status" value="1"/>
</dbReference>
<dbReference type="GO" id="GO:0016787">
    <property type="term" value="F:hydrolase activity"/>
    <property type="evidence" value="ECO:0007669"/>
    <property type="project" value="UniProtKB-KW"/>
</dbReference>
<dbReference type="InterPro" id="IPR003833">
    <property type="entry name" value="CT_C_D"/>
</dbReference>
<keyword evidence="3" id="KW-0067">ATP-binding</keyword>
<organism evidence="5 6">
    <name type="scientific">Guptibacillus hwajinpoensis</name>
    <dbReference type="NCBI Taxonomy" id="208199"/>
    <lineage>
        <taxon>Bacteria</taxon>
        <taxon>Bacillati</taxon>
        <taxon>Bacillota</taxon>
        <taxon>Bacilli</taxon>
        <taxon>Bacillales</taxon>
        <taxon>Guptibacillaceae</taxon>
        <taxon>Guptibacillus</taxon>
    </lineage>
</organism>
<dbReference type="PANTHER" id="PTHR34698:SF2">
    <property type="entry name" value="5-OXOPROLINASE SUBUNIT B"/>
    <property type="match status" value="1"/>
</dbReference>
<dbReference type="Gene3D" id="2.40.100.10">
    <property type="entry name" value="Cyclophilin-like"/>
    <property type="match status" value="1"/>
</dbReference>
<dbReference type="OrthoDB" id="9778567at2"/>
<keyword evidence="6" id="KW-1185">Reference proteome</keyword>
<dbReference type="NCBIfam" id="TIGR00370">
    <property type="entry name" value="5-oxoprolinase subunit PxpB"/>
    <property type="match status" value="1"/>
</dbReference>
<dbReference type="EMBL" id="LELK01000001">
    <property type="protein sequence ID" value="KMM39403.1"/>
    <property type="molecule type" value="Genomic_DNA"/>
</dbReference>
<feature type="domain" description="Carboxyltransferase" evidence="4">
    <location>
        <begin position="9"/>
        <end position="210"/>
    </location>
</feature>
<proteinExistence type="predicted"/>
<name>A0A0J6D270_9BACL</name>
<reference evidence="5" key="1">
    <citation type="submission" date="2015-06" db="EMBL/GenBank/DDBJ databases">
        <authorList>
            <person name="Liu B."/>
            <person name="Wang J."/>
            <person name="Zhu Y."/>
            <person name="Liu G."/>
            <person name="Chen Q."/>
            <person name="Zheng C."/>
            <person name="Che J."/>
            <person name="Ge C."/>
            <person name="Shi H."/>
            <person name="Pan Z."/>
            <person name="Liu X."/>
        </authorList>
    </citation>
    <scope>NUCLEOTIDE SEQUENCE [LARGE SCALE GENOMIC DNA]</scope>
    <source>
        <strain evidence="5">DSM 16346</strain>
    </source>
</reference>
<dbReference type="InterPro" id="IPR010016">
    <property type="entry name" value="PxpB"/>
</dbReference>
<protein>
    <submittedName>
        <fullName evidence="5">Allophanate hydrolase</fullName>
    </submittedName>
</protein>
<gene>
    <name evidence="5" type="ORF">AB986_09440</name>
</gene>
<keyword evidence="1" id="KW-0547">Nucleotide-binding</keyword>
<comment type="caution">
    <text evidence="5">The sequence shown here is derived from an EMBL/GenBank/DDBJ whole genome shotgun (WGS) entry which is preliminary data.</text>
</comment>
<dbReference type="AlphaFoldDB" id="A0A0J6D270"/>
<dbReference type="Pfam" id="PF02682">
    <property type="entry name" value="CT_C_D"/>
    <property type="match status" value="1"/>
</dbReference>
<accession>A0A0J6D270</accession>
<evidence type="ECO:0000256" key="2">
    <source>
        <dbReference type="ARBA" id="ARBA00022801"/>
    </source>
</evidence>
<evidence type="ECO:0000256" key="3">
    <source>
        <dbReference type="ARBA" id="ARBA00022840"/>
    </source>
</evidence>
<dbReference type="PANTHER" id="PTHR34698">
    <property type="entry name" value="5-OXOPROLINASE SUBUNIT B"/>
    <property type="match status" value="1"/>
</dbReference>
<dbReference type="PATRIC" id="fig|157733.3.peg.4184"/>
<keyword evidence="2 5" id="KW-0378">Hydrolase</keyword>
<dbReference type="Proteomes" id="UP000035996">
    <property type="component" value="Unassembled WGS sequence"/>
</dbReference>
<evidence type="ECO:0000313" key="6">
    <source>
        <dbReference type="Proteomes" id="UP000035996"/>
    </source>
</evidence>